<dbReference type="STRING" id="320787.CA2015_3727"/>
<dbReference type="Pfam" id="PF04264">
    <property type="entry name" value="YceI"/>
    <property type="match status" value="1"/>
</dbReference>
<dbReference type="Gene3D" id="2.40.128.110">
    <property type="entry name" value="Lipid/polyisoprenoid-binding, YceI-like"/>
    <property type="match status" value="1"/>
</dbReference>
<keyword evidence="3" id="KW-1185">Reference proteome</keyword>
<dbReference type="AlphaFoldDB" id="A0A0H4PXH9"/>
<dbReference type="EMBL" id="CP012040">
    <property type="protein sequence ID" value="AKP53102.1"/>
    <property type="molecule type" value="Genomic_DNA"/>
</dbReference>
<dbReference type="RefSeq" id="WP_157470544.1">
    <property type="nucleotide sequence ID" value="NZ_CP012040.1"/>
</dbReference>
<evidence type="ECO:0000259" key="1">
    <source>
        <dbReference type="SMART" id="SM00867"/>
    </source>
</evidence>
<sequence length="192" mass="20903">MYKHLKLTLFFLLVLITVHGVQVFAQQTYAVAPKPEMKVSGTSTIHDWDMVSEEASGKASIRLSAGKVTAIQSVEIIMPVKSLKSGKGPMDKNAYNALKEADHPEITFKMLEAHQDGGSDWKVSGRLQIAGETQTVPFMVQFSREGEGISLTGSADVKLTDFKVDPPTAVFGTIKTGDEMTISVKMKLNSVN</sequence>
<dbReference type="PANTHER" id="PTHR34406:SF1">
    <property type="entry name" value="PROTEIN YCEI"/>
    <property type="match status" value="1"/>
</dbReference>
<reference evidence="2 3" key="1">
    <citation type="submission" date="2015-07" db="EMBL/GenBank/DDBJ databases">
        <authorList>
            <person name="Kim K.M."/>
        </authorList>
    </citation>
    <scope>NUCLEOTIDE SEQUENCE [LARGE SCALE GENOMIC DNA]</scope>
    <source>
        <strain evidence="2 3">KCTC 12363</strain>
    </source>
</reference>
<protein>
    <submittedName>
        <fullName evidence="2">YceI family protein</fullName>
    </submittedName>
</protein>
<proteinExistence type="predicted"/>
<dbReference type="PANTHER" id="PTHR34406">
    <property type="entry name" value="PROTEIN YCEI"/>
    <property type="match status" value="1"/>
</dbReference>
<evidence type="ECO:0000313" key="2">
    <source>
        <dbReference type="EMBL" id="AKP53102.1"/>
    </source>
</evidence>
<accession>A0A0H4PXH9</accession>
<dbReference type="OrthoDB" id="9794147at2"/>
<dbReference type="InterPro" id="IPR036761">
    <property type="entry name" value="TTHA0802/YceI-like_sf"/>
</dbReference>
<dbReference type="SUPFAM" id="SSF101874">
    <property type="entry name" value="YceI-like"/>
    <property type="match status" value="1"/>
</dbReference>
<dbReference type="Proteomes" id="UP000036520">
    <property type="component" value="Chromosome"/>
</dbReference>
<dbReference type="InterPro" id="IPR007372">
    <property type="entry name" value="Lipid/polyisoprenoid-bd_YceI"/>
</dbReference>
<organism evidence="2 3">
    <name type="scientific">Cyclobacterium amurskyense</name>
    <dbReference type="NCBI Taxonomy" id="320787"/>
    <lineage>
        <taxon>Bacteria</taxon>
        <taxon>Pseudomonadati</taxon>
        <taxon>Bacteroidota</taxon>
        <taxon>Cytophagia</taxon>
        <taxon>Cytophagales</taxon>
        <taxon>Cyclobacteriaceae</taxon>
        <taxon>Cyclobacterium</taxon>
    </lineage>
</organism>
<dbReference type="KEGG" id="camu:CA2015_3727"/>
<evidence type="ECO:0000313" key="3">
    <source>
        <dbReference type="Proteomes" id="UP000036520"/>
    </source>
</evidence>
<dbReference type="SMART" id="SM00867">
    <property type="entry name" value="YceI"/>
    <property type="match status" value="1"/>
</dbReference>
<gene>
    <name evidence="2" type="ORF">CA2015_3727</name>
</gene>
<name>A0A0H4PXH9_9BACT</name>
<feature type="domain" description="Lipid/polyisoprenoid-binding YceI-like" evidence="1">
    <location>
        <begin position="28"/>
        <end position="189"/>
    </location>
</feature>